<accession>A0A9D4PZM9</accession>
<name>A0A9D4PZM9_RHISA</name>
<sequence>MALPRHRLLCTWHIDENWREAIKKPIHEKNVSLKILAYDERSTHHIHRSTSEGRASGFRGRVLQLTGTLHLTGVPPLDYQEDDAPLAPMEVVASTEVAGTSATSTGPDNCSSRAGSYAIGCPTAPPRRPARPPRQRRPQRMDILTDIQAQCAESLHQGTDLLRVK</sequence>
<evidence type="ECO:0000256" key="1">
    <source>
        <dbReference type="SAM" id="MobiDB-lite"/>
    </source>
</evidence>
<comment type="caution">
    <text evidence="2">The sequence shown here is derived from an EMBL/GenBank/DDBJ whole genome shotgun (WGS) entry which is preliminary data.</text>
</comment>
<gene>
    <name evidence="2" type="ORF">HPB52_012236</name>
</gene>
<feature type="compositionally biased region" description="Basic residues" evidence="1">
    <location>
        <begin position="128"/>
        <end position="137"/>
    </location>
</feature>
<reference evidence="2" key="1">
    <citation type="journal article" date="2020" name="Cell">
        <title>Large-Scale Comparative Analyses of Tick Genomes Elucidate Their Genetic Diversity and Vector Capacities.</title>
        <authorList>
            <consortium name="Tick Genome and Microbiome Consortium (TIGMIC)"/>
            <person name="Jia N."/>
            <person name="Wang J."/>
            <person name="Shi W."/>
            <person name="Du L."/>
            <person name="Sun Y."/>
            <person name="Zhan W."/>
            <person name="Jiang J.F."/>
            <person name="Wang Q."/>
            <person name="Zhang B."/>
            <person name="Ji P."/>
            <person name="Bell-Sakyi L."/>
            <person name="Cui X.M."/>
            <person name="Yuan T.T."/>
            <person name="Jiang B.G."/>
            <person name="Yang W.F."/>
            <person name="Lam T.T."/>
            <person name="Chang Q.C."/>
            <person name="Ding S.J."/>
            <person name="Wang X.J."/>
            <person name="Zhu J.G."/>
            <person name="Ruan X.D."/>
            <person name="Zhao L."/>
            <person name="Wei J.T."/>
            <person name="Ye R.Z."/>
            <person name="Que T.C."/>
            <person name="Du C.H."/>
            <person name="Zhou Y.H."/>
            <person name="Cheng J.X."/>
            <person name="Dai P.F."/>
            <person name="Guo W.B."/>
            <person name="Han X.H."/>
            <person name="Huang E.J."/>
            <person name="Li L.F."/>
            <person name="Wei W."/>
            <person name="Gao Y.C."/>
            <person name="Liu J.Z."/>
            <person name="Shao H.Z."/>
            <person name="Wang X."/>
            <person name="Wang C.C."/>
            <person name="Yang T.C."/>
            <person name="Huo Q.B."/>
            <person name="Li W."/>
            <person name="Chen H.Y."/>
            <person name="Chen S.E."/>
            <person name="Zhou L.G."/>
            <person name="Ni X.B."/>
            <person name="Tian J.H."/>
            <person name="Sheng Y."/>
            <person name="Liu T."/>
            <person name="Pan Y.S."/>
            <person name="Xia L.Y."/>
            <person name="Li J."/>
            <person name="Zhao F."/>
            <person name="Cao W.C."/>
        </authorList>
    </citation>
    <scope>NUCLEOTIDE SEQUENCE</scope>
    <source>
        <strain evidence="2">Rsan-2018</strain>
    </source>
</reference>
<protein>
    <submittedName>
        <fullName evidence="2">Uncharacterized protein</fullName>
    </submittedName>
</protein>
<feature type="region of interest" description="Disordered" evidence="1">
    <location>
        <begin position="118"/>
        <end position="137"/>
    </location>
</feature>
<keyword evidence="3" id="KW-1185">Reference proteome</keyword>
<dbReference type="EMBL" id="JABSTV010001249">
    <property type="protein sequence ID" value="KAH7961803.1"/>
    <property type="molecule type" value="Genomic_DNA"/>
</dbReference>
<evidence type="ECO:0000313" key="2">
    <source>
        <dbReference type="EMBL" id="KAH7961803.1"/>
    </source>
</evidence>
<reference evidence="2" key="2">
    <citation type="submission" date="2021-09" db="EMBL/GenBank/DDBJ databases">
        <authorList>
            <person name="Jia N."/>
            <person name="Wang J."/>
            <person name="Shi W."/>
            <person name="Du L."/>
            <person name="Sun Y."/>
            <person name="Zhan W."/>
            <person name="Jiang J."/>
            <person name="Wang Q."/>
            <person name="Zhang B."/>
            <person name="Ji P."/>
            <person name="Sakyi L.B."/>
            <person name="Cui X."/>
            <person name="Yuan T."/>
            <person name="Jiang B."/>
            <person name="Yang W."/>
            <person name="Lam T.T.-Y."/>
            <person name="Chang Q."/>
            <person name="Ding S."/>
            <person name="Wang X."/>
            <person name="Zhu J."/>
            <person name="Ruan X."/>
            <person name="Zhao L."/>
            <person name="Wei J."/>
            <person name="Que T."/>
            <person name="Du C."/>
            <person name="Cheng J."/>
            <person name="Dai P."/>
            <person name="Han X."/>
            <person name="Huang E."/>
            <person name="Gao Y."/>
            <person name="Liu J."/>
            <person name="Shao H."/>
            <person name="Ye R."/>
            <person name="Li L."/>
            <person name="Wei W."/>
            <person name="Wang X."/>
            <person name="Wang C."/>
            <person name="Huo Q."/>
            <person name="Li W."/>
            <person name="Guo W."/>
            <person name="Chen H."/>
            <person name="Chen S."/>
            <person name="Zhou L."/>
            <person name="Zhou L."/>
            <person name="Ni X."/>
            <person name="Tian J."/>
            <person name="Zhou Y."/>
            <person name="Sheng Y."/>
            <person name="Liu T."/>
            <person name="Pan Y."/>
            <person name="Xia L."/>
            <person name="Li J."/>
            <person name="Zhao F."/>
            <person name="Cao W."/>
        </authorList>
    </citation>
    <scope>NUCLEOTIDE SEQUENCE</scope>
    <source>
        <strain evidence="2">Rsan-2018</strain>
        <tissue evidence="2">Larvae</tissue>
    </source>
</reference>
<dbReference type="Proteomes" id="UP000821837">
    <property type="component" value="Chromosome 3"/>
</dbReference>
<organism evidence="2 3">
    <name type="scientific">Rhipicephalus sanguineus</name>
    <name type="common">Brown dog tick</name>
    <name type="synonym">Ixodes sanguineus</name>
    <dbReference type="NCBI Taxonomy" id="34632"/>
    <lineage>
        <taxon>Eukaryota</taxon>
        <taxon>Metazoa</taxon>
        <taxon>Ecdysozoa</taxon>
        <taxon>Arthropoda</taxon>
        <taxon>Chelicerata</taxon>
        <taxon>Arachnida</taxon>
        <taxon>Acari</taxon>
        <taxon>Parasitiformes</taxon>
        <taxon>Ixodida</taxon>
        <taxon>Ixodoidea</taxon>
        <taxon>Ixodidae</taxon>
        <taxon>Rhipicephalinae</taxon>
        <taxon>Rhipicephalus</taxon>
        <taxon>Rhipicephalus</taxon>
    </lineage>
</organism>
<proteinExistence type="predicted"/>
<dbReference type="AlphaFoldDB" id="A0A9D4PZM9"/>
<evidence type="ECO:0000313" key="3">
    <source>
        <dbReference type="Proteomes" id="UP000821837"/>
    </source>
</evidence>